<dbReference type="AlphaFoldDB" id="A0A5J4T0Q6"/>
<name>A0A5J4T0Q6_9ZZZZ</name>
<protein>
    <submittedName>
        <fullName evidence="1">Uncharacterized protein</fullName>
    </submittedName>
</protein>
<sequence>MNRIHYIYWHLLVLLLVLFIPQYSIADEREQKDDIIIENTDMRLIIGKEGKARSLIHKATGEECLTLGTDVPLCAITQYRPYDNENFLMFPAKPRVFPSNKIERHGNELHVEFQDTYDIVVIELKITDYYIGFSLKQIDYRIEDFGVKRKTEIDEIALLQLPVKKRENFGEWLNVTWDEQVAVNVLGTHATTRIDAFQYKDYMTMYAGLDFKVKLFNSGAALITTSKEKLLICINKVERDYGMPLGVESRQNKEYKYSYYELRDVTTQNIDEHIEYAKKGGFKSVVVYYVDFAKACGHYEWKDKYPNGMKDLQEITGKIKAAGMIPGIHIHYSKIAVNDPYINNGIPDSRTNHVREFILSEPLNATSTTITVEGSLEDVRMEKGRRLLHIDNELITYEGYTTEPPYQFTGCTRSVFNSKAASHNKGQYFRLLDVDDWPLFIRINQNTSIQKEIAERIGKIYNEAGFRFVYFDGAEDVPMPYWYNVSRSQMVVYNEMKPAPLFAEGALKSHYGWHILSRGNAFDTFPPERIRPAMKKYTLRCAEQIAKDFTSVNFGWVNYLAPDEKTIGTQPSMYEYICSKAVAWDSPISLVGNLEDLREHPRTEDNLHVIKMWEEAKLQGAITEQQKEMLKNPNQEYILLKDKKGKYNLYPYQQITTDEEKPIQAFIFQREGKTCIVYWHMTGSGKLALNIEKSKLMLTNENGKKISFQSIGGKSILPAANRLFVEIDLFQEQAVKLFKAGIELIK</sequence>
<comment type="caution">
    <text evidence="1">The sequence shown here is derived from an EMBL/GenBank/DDBJ whole genome shotgun (WGS) entry which is preliminary data.</text>
</comment>
<dbReference type="EMBL" id="SNRY01000009">
    <property type="protein sequence ID" value="KAA6351758.1"/>
    <property type="molecule type" value="Genomic_DNA"/>
</dbReference>
<proteinExistence type="predicted"/>
<reference evidence="1" key="1">
    <citation type="submission" date="2019-03" db="EMBL/GenBank/DDBJ databases">
        <title>Single cell metagenomics reveals metabolic interactions within the superorganism composed of flagellate Streblomastix strix and complex community of Bacteroidetes bacteria on its surface.</title>
        <authorList>
            <person name="Treitli S.C."/>
            <person name="Kolisko M."/>
            <person name="Husnik F."/>
            <person name="Keeling P."/>
            <person name="Hampl V."/>
        </authorList>
    </citation>
    <scope>NUCLEOTIDE SEQUENCE</scope>
    <source>
        <strain evidence="1">STM</strain>
    </source>
</reference>
<organism evidence="1">
    <name type="scientific">termite gut metagenome</name>
    <dbReference type="NCBI Taxonomy" id="433724"/>
    <lineage>
        <taxon>unclassified sequences</taxon>
        <taxon>metagenomes</taxon>
        <taxon>organismal metagenomes</taxon>
    </lineage>
</organism>
<gene>
    <name evidence="1" type="ORF">EZS27_000883</name>
</gene>
<accession>A0A5J4T0Q6</accession>
<evidence type="ECO:0000313" key="1">
    <source>
        <dbReference type="EMBL" id="KAA6351758.1"/>
    </source>
</evidence>